<dbReference type="GO" id="GO:0005524">
    <property type="term" value="F:ATP binding"/>
    <property type="evidence" value="ECO:0007669"/>
    <property type="project" value="UniProtKB-KW"/>
</dbReference>
<dbReference type="GO" id="GO:0016301">
    <property type="term" value="F:kinase activity"/>
    <property type="evidence" value="ECO:0007669"/>
    <property type="project" value="UniProtKB-KW"/>
</dbReference>
<dbReference type="InterPro" id="IPR031475">
    <property type="entry name" value="NBD_C"/>
</dbReference>
<gene>
    <name evidence="9" type="ORF">NQZ67_12765</name>
</gene>
<evidence type="ECO:0000256" key="5">
    <source>
        <dbReference type="ARBA" id="ARBA00022840"/>
    </source>
</evidence>
<evidence type="ECO:0000256" key="1">
    <source>
        <dbReference type="ARBA" id="ARBA00005715"/>
    </source>
</evidence>
<dbReference type="AlphaFoldDB" id="A0A9X2MR53"/>
<dbReference type="RefSeq" id="WP_257446038.1">
    <property type="nucleotide sequence ID" value="NZ_JANIPJ010000008.1"/>
</dbReference>
<reference evidence="9" key="1">
    <citation type="submission" date="2022-08" db="EMBL/GenBank/DDBJ databases">
        <title>The genomic sequence of strain Paenibacillus sp. SCIV0701.</title>
        <authorList>
            <person name="Zhao H."/>
        </authorList>
    </citation>
    <scope>NUCLEOTIDE SEQUENCE</scope>
    <source>
        <strain evidence="9">SCIV0701</strain>
    </source>
</reference>
<dbReference type="Pfam" id="PF07005">
    <property type="entry name" value="SBD_N"/>
    <property type="match status" value="1"/>
</dbReference>
<evidence type="ECO:0000313" key="10">
    <source>
        <dbReference type="Proteomes" id="UP001141950"/>
    </source>
</evidence>
<feature type="domain" description="Four-carbon acid sugar kinase nucleotide binding" evidence="8">
    <location>
        <begin position="271"/>
        <end position="444"/>
    </location>
</feature>
<dbReference type="Proteomes" id="UP001141950">
    <property type="component" value="Unassembled WGS sequence"/>
</dbReference>
<evidence type="ECO:0000259" key="7">
    <source>
        <dbReference type="Pfam" id="PF07005"/>
    </source>
</evidence>
<dbReference type="EMBL" id="JANIPJ010000008">
    <property type="protein sequence ID" value="MCR2804752.1"/>
    <property type="molecule type" value="Genomic_DNA"/>
</dbReference>
<proteinExistence type="inferred from homology"/>
<evidence type="ECO:0000256" key="3">
    <source>
        <dbReference type="ARBA" id="ARBA00022741"/>
    </source>
</evidence>
<evidence type="ECO:0000313" key="9">
    <source>
        <dbReference type="EMBL" id="MCR2804752.1"/>
    </source>
</evidence>
<dbReference type="Gene3D" id="3.40.980.20">
    <property type="entry name" value="Four-carbon acid sugar kinase, nucleotide binding domain"/>
    <property type="match status" value="1"/>
</dbReference>
<keyword evidence="5" id="KW-0067">ATP-binding</keyword>
<evidence type="ECO:0000256" key="6">
    <source>
        <dbReference type="ARBA" id="ARBA00023277"/>
    </source>
</evidence>
<keyword evidence="2" id="KW-0808">Transferase</keyword>
<keyword evidence="4 9" id="KW-0418">Kinase</keyword>
<keyword evidence="3" id="KW-0547">Nucleotide-binding</keyword>
<organism evidence="9 10">
    <name type="scientific">Paenibacillus soyae</name>
    <dbReference type="NCBI Taxonomy" id="2969249"/>
    <lineage>
        <taxon>Bacteria</taxon>
        <taxon>Bacillati</taxon>
        <taxon>Bacillota</taxon>
        <taxon>Bacilli</taxon>
        <taxon>Bacillales</taxon>
        <taxon>Paenibacillaceae</taxon>
        <taxon>Paenibacillus</taxon>
    </lineage>
</organism>
<evidence type="ECO:0000256" key="4">
    <source>
        <dbReference type="ARBA" id="ARBA00022777"/>
    </source>
</evidence>
<comment type="caution">
    <text evidence="9">The sequence shown here is derived from an EMBL/GenBank/DDBJ whole genome shotgun (WGS) entry which is preliminary data.</text>
</comment>
<evidence type="ECO:0000259" key="8">
    <source>
        <dbReference type="Pfam" id="PF17042"/>
    </source>
</evidence>
<name>A0A9X2MR53_9BACL</name>
<accession>A0A9X2MR53</accession>
<dbReference type="Gene3D" id="3.40.50.10840">
    <property type="entry name" value="Putative sugar-binding, N-terminal domain"/>
    <property type="match status" value="1"/>
</dbReference>
<comment type="similarity">
    <text evidence="1">Belongs to the four-carbon acid sugar kinase family.</text>
</comment>
<dbReference type="InterPro" id="IPR010737">
    <property type="entry name" value="4-carb_acid_sugar_kinase_N"/>
</dbReference>
<dbReference type="Pfam" id="PF17042">
    <property type="entry name" value="NBD_C"/>
    <property type="match status" value="1"/>
</dbReference>
<feature type="domain" description="Four-carbon acid sugar kinase N-terminal" evidence="7">
    <location>
        <begin position="8"/>
        <end position="246"/>
    </location>
</feature>
<dbReference type="InterPro" id="IPR042213">
    <property type="entry name" value="NBD_C_sf"/>
</dbReference>
<evidence type="ECO:0000256" key="2">
    <source>
        <dbReference type="ARBA" id="ARBA00022679"/>
    </source>
</evidence>
<keyword evidence="6" id="KW-0119">Carbohydrate metabolism</keyword>
<dbReference type="InterPro" id="IPR037051">
    <property type="entry name" value="4-carb_acid_sugar_kinase_N_sf"/>
</dbReference>
<dbReference type="SUPFAM" id="SSF142764">
    <property type="entry name" value="YgbK-like"/>
    <property type="match status" value="1"/>
</dbReference>
<sequence length="454" mass="49331">MREQPRLLAFYGDDFTGSTDTMEVLESQGVRTVLFVQPPTEDRLKAFPHAQAIGVAGVARTMNPVAMEQVLEPLFQRLIEMKPHVLQYKMCSTADSSPDIGSIGKVVEIGKALFHAQRAVPILAAAPHLQRYTAFGNHFAAYQGKCYRLDRHPSMSRHPVTPMKEADLLRHLSEQMNGNIGSFTIVDLELPPTERLARWETAIEAYDALVIDAMNAEHIRTIGSLIGQEAESSTRFVIGSSGLSLSLGAYWRQLYGLTTRQEQELEPEQVLVLSGSCSPITQNQIDTAVQQGFSKIKIDALELLAENNPGARSKRVLEEAERSWRNGQSLILYTADGPEDESIGRLHDKLLQDGEPVSASGERIGRRLGEIGKQLIAALGIKRVVLAGGDTSGFAALSIGLDALELIQRTAPGAPLCKGCSMDPAIDGIEIALKGGQLGQPDYLVRIASGGKGE</sequence>
<protein>
    <submittedName>
        <fullName evidence="9">Four-carbon acid sugar kinase family protein</fullName>
    </submittedName>
</protein>
<keyword evidence="10" id="KW-1185">Reference proteome</keyword>